<evidence type="ECO:0000256" key="6">
    <source>
        <dbReference type="ARBA" id="ARBA00023136"/>
    </source>
</evidence>
<evidence type="ECO:0000256" key="4">
    <source>
        <dbReference type="ARBA" id="ARBA00022692"/>
    </source>
</evidence>
<dbReference type="FunFam" id="1.20.1640.10:FF:000013">
    <property type="entry name" value="PaTched Related family"/>
    <property type="match status" value="1"/>
</dbReference>
<dbReference type="SUPFAM" id="SSF82866">
    <property type="entry name" value="Multidrug efflux transporter AcrB transmembrane domain"/>
    <property type="match status" value="2"/>
</dbReference>
<evidence type="ECO:0000313" key="12">
    <source>
        <dbReference type="Proteomes" id="UP000326759"/>
    </source>
</evidence>
<evidence type="ECO:0000259" key="10">
    <source>
        <dbReference type="PROSITE" id="PS50156"/>
    </source>
</evidence>
<protein>
    <submittedName>
        <fullName evidence="11">Patched domain-containing protein 3</fullName>
    </submittedName>
</protein>
<comment type="similarity">
    <text evidence="2">Belongs to the patched family.</text>
</comment>
<feature type="transmembrane region" description="Helical" evidence="9">
    <location>
        <begin position="360"/>
        <end position="379"/>
    </location>
</feature>
<dbReference type="OrthoDB" id="6505774at2759"/>
<evidence type="ECO:0000256" key="3">
    <source>
        <dbReference type="ARBA" id="ARBA00022475"/>
    </source>
</evidence>
<keyword evidence="5 9" id="KW-1133">Transmembrane helix</keyword>
<feature type="domain" description="SSD" evidence="10">
    <location>
        <begin position="300"/>
        <end position="453"/>
    </location>
</feature>
<feature type="transmembrane region" description="Helical" evidence="9">
    <location>
        <begin position="755"/>
        <end position="777"/>
    </location>
</feature>
<name>A0A5N5TP67_9CRUS</name>
<keyword evidence="4 9" id="KW-0812">Transmembrane</keyword>
<feature type="transmembrane region" description="Helical" evidence="9">
    <location>
        <begin position="783"/>
        <end position="806"/>
    </location>
</feature>
<feature type="transmembrane region" description="Helical" evidence="9">
    <location>
        <begin position="327"/>
        <end position="348"/>
    </location>
</feature>
<keyword evidence="3" id="KW-1003">Cell membrane</keyword>
<dbReference type="Pfam" id="PF02460">
    <property type="entry name" value="Patched"/>
    <property type="match status" value="1"/>
</dbReference>
<comment type="subcellular location">
    <subcellularLocation>
        <location evidence="1">Cell membrane</location>
        <topology evidence="1">Multi-pass membrane protein</topology>
    </subcellularLocation>
</comment>
<evidence type="ECO:0000313" key="11">
    <source>
        <dbReference type="EMBL" id="KAB7507922.1"/>
    </source>
</evidence>
<feature type="transmembrane region" description="Helical" evidence="9">
    <location>
        <begin position="299"/>
        <end position="321"/>
    </location>
</feature>
<keyword evidence="7" id="KW-0325">Glycoprotein</keyword>
<feature type="transmembrane region" description="Helical" evidence="9">
    <location>
        <begin position="856"/>
        <end position="879"/>
    </location>
</feature>
<feature type="compositionally biased region" description="Low complexity" evidence="8">
    <location>
        <begin position="936"/>
        <end position="951"/>
    </location>
</feature>
<gene>
    <name evidence="11" type="primary">Ptchd3_0</name>
    <name evidence="11" type="ORF">Anas_05112</name>
</gene>
<feature type="transmembrane region" description="Helical" evidence="9">
    <location>
        <begin position="827"/>
        <end position="850"/>
    </location>
</feature>
<dbReference type="PANTHER" id="PTHR10796">
    <property type="entry name" value="PATCHED-RELATED"/>
    <property type="match status" value="1"/>
</dbReference>
<evidence type="ECO:0000256" key="9">
    <source>
        <dbReference type="SAM" id="Phobius"/>
    </source>
</evidence>
<reference evidence="11 12" key="1">
    <citation type="journal article" date="2019" name="PLoS Biol.">
        <title>Sex chromosomes control vertical transmission of feminizing Wolbachia symbionts in an isopod.</title>
        <authorList>
            <person name="Becking T."/>
            <person name="Chebbi M.A."/>
            <person name="Giraud I."/>
            <person name="Moumen B."/>
            <person name="Laverre T."/>
            <person name="Caubet Y."/>
            <person name="Peccoud J."/>
            <person name="Gilbert C."/>
            <person name="Cordaux R."/>
        </authorList>
    </citation>
    <scope>NUCLEOTIDE SEQUENCE [LARGE SCALE GENOMIC DNA]</scope>
    <source>
        <strain evidence="11">ANa2</strain>
        <tissue evidence="11">Whole body excluding digestive tract and cuticle</tissue>
    </source>
</reference>
<evidence type="ECO:0000256" key="2">
    <source>
        <dbReference type="ARBA" id="ARBA00005585"/>
    </source>
</evidence>
<dbReference type="InterPro" id="IPR051697">
    <property type="entry name" value="Patched_domain-protein"/>
</dbReference>
<comment type="caution">
    <text evidence="11">The sequence shown here is derived from an EMBL/GenBank/DDBJ whole genome shotgun (WGS) entry which is preliminary data.</text>
</comment>
<dbReference type="PANTHER" id="PTHR10796:SF92">
    <property type="entry name" value="PATCHED-RELATED, ISOFORM A"/>
    <property type="match status" value="1"/>
</dbReference>
<dbReference type="Proteomes" id="UP000326759">
    <property type="component" value="Unassembled WGS sequence"/>
</dbReference>
<sequence>MRIILLYFLFPRYDNENLVSEVTTRKTKLNTEGQVVNMGATNDIKYVDSTDHSIRLHIAKNPSYYIIIPVFLSLLGMTGIQRLDYEKDPEYLFSPTNGLGRKERIEIEKVFPVDYANNFDPSRITRISHFARLLITAKDNETMLRVHVWKDLIALDQAVRNISVEYDERNYTFAEICAKRSGKCIDNPVFNLNEFMPEIENRSMWLNYPVMLYPLVLPFFFGGAVVNETEGVLISTEAIALNYWLRDDDKRHKKASHLWEGKLLEYLDSVKFENINVARYVSRSLEDELDRNAEAITPYLALTVILMVSFSVFSVFTFDWVRSKFSIGILGVLSATMATGCGFGILMYCGVPFIGINMAAPFLMLGIGIDDMFVVLSAWQRTKIQDDVPTRMAEAYSEAAVSVTITSLTNMLSFFIGTWTPFPSVQIFCLYTGIAILITYLWFLTFFGGVLALSGYKEQNQKHIITGKVVKSKSEAEDMRCCYKFWCAGGINKNDPWNPIDNKDHTLMVFFRDYLGKALNKPIVKALVILTFLIYLSGAIYGCLKVKEGLERRNLALDKSYMINFFDTEDKLFRKYPYRIQIIINDNLTYSDPDTKIALLKLHNEFENLPYIGSRLFTQSWIRGFYRFLRRRPEHRANITDEASFIEVLRKEYLTPSSQETLDVVFNEDKTRILASRFILQSYMINDTNQDKDMMQALRKVAEGAPYHVIAYHAFFVFFDQFLLVRTTSIQTICLAALVMMVVSLIFIPNPLCSLWVAFSIISIEVGVIGYMSLWGVNLDSVSMINLIMCIGFSVDFSAHISYAYLTARVKTSKDRVRECLYNLGLPVIQGGLSTIIGVLVLVIAPSYIFQTFFRIVFLVIFFGIVHGTLLLPVMLSLLGPGSCTKHEDEENSVECSYDVNEIIPEITSDPNVDKSPLRLVRIIKDDNDSLDRDLGIGSSGSSSQSSLHEN</sequence>
<dbReference type="InterPro" id="IPR000731">
    <property type="entry name" value="SSD"/>
</dbReference>
<keyword evidence="6 9" id="KW-0472">Membrane</keyword>
<keyword evidence="12" id="KW-1185">Reference proteome</keyword>
<proteinExistence type="inferred from homology"/>
<dbReference type="GO" id="GO:0005886">
    <property type="term" value="C:plasma membrane"/>
    <property type="evidence" value="ECO:0007669"/>
    <property type="project" value="UniProtKB-SubCell"/>
</dbReference>
<feature type="transmembrane region" description="Helical" evidence="9">
    <location>
        <begin position="730"/>
        <end position="748"/>
    </location>
</feature>
<dbReference type="InterPro" id="IPR003392">
    <property type="entry name" value="PTHD_SSD"/>
</dbReference>
<feature type="transmembrane region" description="Helical" evidence="9">
    <location>
        <begin position="399"/>
        <end position="416"/>
    </location>
</feature>
<organism evidence="11 12">
    <name type="scientific">Armadillidium nasatum</name>
    <dbReference type="NCBI Taxonomy" id="96803"/>
    <lineage>
        <taxon>Eukaryota</taxon>
        <taxon>Metazoa</taxon>
        <taxon>Ecdysozoa</taxon>
        <taxon>Arthropoda</taxon>
        <taxon>Crustacea</taxon>
        <taxon>Multicrustacea</taxon>
        <taxon>Malacostraca</taxon>
        <taxon>Eumalacostraca</taxon>
        <taxon>Peracarida</taxon>
        <taxon>Isopoda</taxon>
        <taxon>Oniscidea</taxon>
        <taxon>Crinocheta</taxon>
        <taxon>Armadillidiidae</taxon>
        <taxon>Armadillidium</taxon>
    </lineage>
</organism>
<accession>A0A5N5TP67</accession>
<dbReference type="Gene3D" id="1.20.1640.10">
    <property type="entry name" value="Multidrug efflux transporter AcrB transmembrane domain"/>
    <property type="match status" value="2"/>
</dbReference>
<evidence type="ECO:0000256" key="1">
    <source>
        <dbReference type="ARBA" id="ARBA00004651"/>
    </source>
</evidence>
<dbReference type="AlphaFoldDB" id="A0A5N5TP67"/>
<dbReference type="EMBL" id="SEYY01000144">
    <property type="protein sequence ID" value="KAB7507922.1"/>
    <property type="molecule type" value="Genomic_DNA"/>
</dbReference>
<evidence type="ECO:0000256" key="5">
    <source>
        <dbReference type="ARBA" id="ARBA00022989"/>
    </source>
</evidence>
<evidence type="ECO:0000256" key="8">
    <source>
        <dbReference type="SAM" id="MobiDB-lite"/>
    </source>
</evidence>
<dbReference type="GO" id="GO:0030659">
    <property type="term" value="C:cytoplasmic vesicle membrane"/>
    <property type="evidence" value="ECO:0007669"/>
    <property type="project" value="TreeGrafter"/>
</dbReference>
<evidence type="ECO:0000256" key="7">
    <source>
        <dbReference type="ARBA" id="ARBA00023180"/>
    </source>
</evidence>
<feature type="transmembrane region" description="Helical" evidence="9">
    <location>
        <begin position="523"/>
        <end position="544"/>
    </location>
</feature>
<dbReference type="PROSITE" id="PS50156">
    <property type="entry name" value="SSD"/>
    <property type="match status" value="1"/>
</dbReference>
<feature type="region of interest" description="Disordered" evidence="8">
    <location>
        <begin position="930"/>
        <end position="951"/>
    </location>
</feature>
<feature type="transmembrane region" description="Helical" evidence="9">
    <location>
        <begin position="428"/>
        <end position="453"/>
    </location>
</feature>